<feature type="transmembrane region" description="Helical" evidence="6">
    <location>
        <begin position="63"/>
        <end position="81"/>
    </location>
</feature>
<comment type="caution">
    <text evidence="8">The sequence shown here is derived from an EMBL/GenBank/DDBJ whole genome shotgun (WGS) entry which is preliminary data.</text>
</comment>
<feature type="transmembrane region" description="Helical" evidence="6">
    <location>
        <begin position="185"/>
        <end position="203"/>
    </location>
</feature>
<evidence type="ECO:0000256" key="4">
    <source>
        <dbReference type="ARBA" id="ARBA00022989"/>
    </source>
</evidence>
<dbReference type="InterPro" id="IPR037185">
    <property type="entry name" value="EmrE-like"/>
</dbReference>
<evidence type="ECO:0000259" key="7">
    <source>
        <dbReference type="Pfam" id="PF00892"/>
    </source>
</evidence>
<gene>
    <name evidence="8" type="ORF">DAY19_00125</name>
</gene>
<dbReference type="EMBL" id="QDKL01000001">
    <property type="protein sequence ID" value="RZF22207.1"/>
    <property type="molecule type" value="Genomic_DNA"/>
</dbReference>
<dbReference type="PANTHER" id="PTHR32322">
    <property type="entry name" value="INNER MEMBRANE TRANSPORTER"/>
    <property type="match status" value="1"/>
</dbReference>
<keyword evidence="9" id="KW-1185">Reference proteome</keyword>
<evidence type="ECO:0000256" key="2">
    <source>
        <dbReference type="ARBA" id="ARBA00007362"/>
    </source>
</evidence>
<reference evidence="9" key="1">
    <citation type="journal article" date="2019" name="Int. J. Syst. Evol. Microbiol.">
        <title>Halobacteriovorax valvorus sp. nov., a novel prokaryotic predator isolated from coastal seawater of China.</title>
        <authorList>
            <person name="Chen M.-X."/>
        </authorList>
    </citation>
    <scope>NUCLEOTIDE SEQUENCE [LARGE SCALE GENOMIC DNA]</scope>
    <source>
        <strain evidence="9">BL9</strain>
    </source>
</reference>
<evidence type="ECO:0000256" key="5">
    <source>
        <dbReference type="ARBA" id="ARBA00023136"/>
    </source>
</evidence>
<keyword evidence="4 6" id="KW-1133">Transmembrane helix</keyword>
<evidence type="ECO:0000256" key="3">
    <source>
        <dbReference type="ARBA" id="ARBA00022692"/>
    </source>
</evidence>
<sequence length="295" mass="32559">MNKSVISLILGTICIGLAPIFVKNLSSDISPSMIGALRCGIAGSILLLYQLFIKKHYIKDIRFYSMTAVIGICFALDLFVWHRSVHLIGAGMATILGNTQVFYLLVFGLILYKEKVTLKKLLVFFFAFSGVFLILKGQVKFYKSEDFFWGVLFGLATGLCYSLYTTSIKKTTLLNFKNKITALDIITYSSLVTGLLLLVSAQFESGYSQVNITHLPSVMGLAVLCQIIGWSLISYGLKKAPLSVSGLIILLQPVIAKILSIYRFNEPYSSLEIVGAAILLICIYLGTRLSIRSSN</sequence>
<comment type="similarity">
    <text evidence="2">Belongs to the EamA transporter family.</text>
</comment>
<accession>A0ABY0ILT6</accession>
<dbReference type="InterPro" id="IPR050638">
    <property type="entry name" value="AA-Vitamin_Transporters"/>
</dbReference>
<feature type="transmembrane region" description="Helical" evidence="6">
    <location>
        <begin position="268"/>
        <end position="287"/>
    </location>
</feature>
<keyword evidence="3 6" id="KW-0812">Transmembrane</keyword>
<protein>
    <submittedName>
        <fullName evidence="8">DMT family transporter</fullName>
    </submittedName>
</protein>
<feature type="transmembrane region" description="Helical" evidence="6">
    <location>
        <begin position="242"/>
        <end position="262"/>
    </location>
</feature>
<feature type="domain" description="EamA" evidence="7">
    <location>
        <begin position="4"/>
        <end position="135"/>
    </location>
</feature>
<feature type="transmembrane region" description="Helical" evidence="6">
    <location>
        <begin position="118"/>
        <end position="135"/>
    </location>
</feature>
<comment type="subcellular location">
    <subcellularLocation>
        <location evidence="1">Membrane</location>
        <topology evidence="1">Multi-pass membrane protein</topology>
    </subcellularLocation>
</comment>
<feature type="transmembrane region" description="Helical" evidence="6">
    <location>
        <begin position="87"/>
        <end position="111"/>
    </location>
</feature>
<evidence type="ECO:0000256" key="6">
    <source>
        <dbReference type="SAM" id="Phobius"/>
    </source>
</evidence>
<feature type="transmembrane region" description="Helical" evidence="6">
    <location>
        <begin position="147"/>
        <end position="164"/>
    </location>
</feature>
<dbReference type="RefSeq" id="WP_114705151.1">
    <property type="nucleotide sequence ID" value="NZ_QDKL01000001.1"/>
</dbReference>
<dbReference type="Proteomes" id="UP000443582">
    <property type="component" value="Unassembled WGS sequence"/>
</dbReference>
<feature type="transmembrane region" description="Helical" evidence="6">
    <location>
        <begin position="5"/>
        <end position="22"/>
    </location>
</feature>
<proteinExistence type="inferred from homology"/>
<feature type="domain" description="EamA" evidence="7">
    <location>
        <begin position="149"/>
        <end position="285"/>
    </location>
</feature>
<dbReference type="InterPro" id="IPR000620">
    <property type="entry name" value="EamA_dom"/>
</dbReference>
<keyword evidence="5 6" id="KW-0472">Membrane</keyword>
<feature type="transmembrane region" description="Helical" evidence="6">
    <location>
        <begin position="215"/>
        <end position="235"/>
    </location>
</feature>
<evidence type="ECO:0000313" key="8">
    <source>
        <dbReference type="EMBL" id="RZF22207.1"/>
    </source>
</evidence>
<organism evidence="8 9">
    <name type="scientific">Halobacteriovorax vibrionivorans</name>
    <dbReference type="NCBI Taxonomy" id="2152716"/>
    <lineage>
        <taxon>Bacteria</taxon>
        <taxon>Pseudomonadati</taxon>
        <taxon>Bdellovibrionota</taxon>
        <taxon>Bacteriovoracia</taxon>
        <taxon>Bacteriovoracales</taxon>
        <taxon>Halobacteriovoraceae</taxon>
        <taxon>Halobacteriovorax</taxon>
    </lineage>
</organism>
<dbReference type="Pfam" id="PF00892">
    <property type="entry name" value="EamA"/>
    <property type="match status" value="2"/>
</dbReference>
<feature type="transmembrane region" description="Helical" evidence="6">
    <location>
        <begin position="34"/>
        <end position="51"/>
    </location>
</feature>
<evidence type="ECO:0000313" key="9">
    <source>
        <dbReference type="Proteomes" id="UP000443582"/>
    </source>
</evidence>
<dbReference type="PANTHER" id="PTHR32322:SF2">
    <property type="entry name" value="EAMA DOMAIN-CONTAINING PROTEIN"/>
    <property type="match status" value="1"/>
</dbReference>
<name>A0ABY0ILT6_9BACT</name>
<evidence type="ECO:0000256" key="1">
    <source>
        <dbReference type="ARBA" id="ARBA00004141"/>
    </source>
</evidence>
<dbReference type="SUPFAM" id="SSF103481">
    <property type="entry name" value="Multidrug resistance efflux transporter EmrE"/>
    <property type="match status" value="2"/>
</dbReference>